<accession>X0YT88</accession>
<reference evidence="2" key="1">
    <citation type="journal article" date="2014" name="Front. Microbiol.">
        <title>High frequency of phylogenetically diverse reductive dehalogenase-homologous genes in deep subseafloor sedimentary metagenomes.</title>
        <authorList>
            <person name="Kawai M."/>
            <person name="Futagami T."/>
            <person name="Toyoda A."/>
            <person name="Takaki Y."/>
            <person name="Nishi S."/>
            <person name="Hori S."/>
            <person name="Arai W."/>
            <person name="Tsubouchi T."/>
            <person name="Morono Y."/>
            <person name="Uchiyama I."/>
            <person name="Ito T."/>
            <person name="Fujiyama A."/>
            <person name="Inagaki F."/>
            <person name="Takami H."/>
        </authorList>
    </citation>
    <scope>NUCLEOTIDE SEQUENCE</scope>
    <source>
        <strain evidence="2">Expedition CK06-06</strain>
    </source>
</reference>
<evidence type="ECO:0000259" key="1">
    <source>
        <dbReference type="Pfam" id="PF04015"/>
    </source>
</evidence>
<proteinExistence type="predicted"/>
<evidence type="ECO:0000313" key="2">
    <source>
        <dbReference type="EMBL" id="GAG59779.1"/>
    </source>
</evidence>
<organism evidence="2">
    <name type="scientific">marine sediment metagenome</name>
    <dbReference type="NCBI Taxonomy" id="412755"/>
    <lineage>
        <taxon>unclassified sequences</taxon>
        <taxon>metagenomes</taxon>
        <taxon>ecological metagenomes</taxon>
    </lineage>
</organism>
<dbReference type="EMBL" id="BART01007566">
    <property type="protein sequence ID" value="GAG59779.1"/>
    <property type="molecule type" value="Genomic_DNA"/>
</dbReference>
<dbReference type="InterPro" id="IPR007160">
    <property type="entry name" value="DUF362"/>
</dbReference>
<feature type="domain" description="DUF362" evidence="1">
    <location>
        <begin position="93"/>
        <end position="216"/>
    </location>
</feature>
<sequence>MDGHNKKENLNMIDASPQVMWSVLNQLVNICGIPDSLICIGDPSAYFPNQYYELLKTDFPDVVYLSLEGGAVGRTQIVSSDEEVVQFSDGSEGDYLPEQFTQSAYMINISVTKHHTSAGFTQIAKNHYGSNMRNTASHMHSSLVQNKFGSGKYRHFVDLLGHEHLGGKTILNIGDFLWSGHAAWTIPEKFTIAPFNTDYPSSLLVSIDPIAVESVGLDFIQTQWWSDMLAKTNGVDDYLFQAADSAYWPEDIVYDPEGDGTTIGSLGV</sequence>
<name>X0YT88_9ZZZZ</name>
<dbReference type="Pfam" id="PF04015">
    <property type="entry name" value="DUF362"/>
    <property type="match status" value="1"/>
</dbReference>
<dbReference type="AlphaFoldDB" id="X0YT88"/>
<protein>
    <recommendedName>
        <fullName evidence="1">DUF362 domain-containing protein</fullName>
    </recommendedName>
</protein>
<gene>
    <name evidence="2" type="ORF">S01H4_17196</name>
</gene>
<feature type="non-terminal residue" evidence="2">
    <location>
        <position position="268"/>
    </location>
</feature>
<comment type="caution">
    <text evidence="2">The sequence shown here is derived from an EMBL/GenBank/DDBJ whole genome shotgun (WGS) entry which is preliminary data.</text>
</comment>